<reference evidence="2" key="1">
    <citation type="submission" date="2025-08" db="UniProtKB">
        <authorList>
            <consortium name="RefSeq"/>
        </authorList>
    </citation>
    <scope>IDENTIFICATION</scope>
    <source>
        <tissue evidence="2">Whole body</tissue>
    </source>
</reference>
<sequence>MAVTSDALHNTMMASFVSSSVYHGYVPLLPKENMLSCKNECNNNISVPSTTSNHNSSAMETDEGYDYSAASCRLNNDYVIPEASSRRLHEVENKQQSYCLFTTDQQQAVYGADAVRSRNRKRFYNNSGSAIEIKRFCSGSCVNNGTGSAKKDYGLTMMHSESTSLNLNSINDKTLDHSSVITESCCGAAGNHSLIYNPDYRQLSSSNGTESSDSSVELGELLFETHGCTMYHHYRQQQLVKHDIETEF</sequence>
<organism evidence="1 2">
    <name type="scientific">Polistes dominula</name>
    <name type="common">European paper wasp</name>
    <name type="synonym">Vespa dominula</name>
    <dbReference type="NCBI Taxonomy" id="743375"/>
    <lineage>
        <taxon>Eukaryota</taxon>
        <taxon>Metazoa</taxon>
        <taxon>Ecdysozoa</taxon>
        <taxon>Arthropoda</taxon>
        <taxon>Hexapoda</taxon>
        <taxon>Insecta</taxon>
        <taxon>Pterygota</taxon>
        <taxon>Neoptera</taxon>
        <taxon>Endopterygota</taxon>
        <taxon>Hymenoptera</taxon>
        <taxon>Apocrita</taxon>
        <taxon>Aculeata</taxon>
        <taxon>Vespoidea</taxon>
        <taxon>Vespidae</taxon>
        <taxon>Polistinae</taxon>
        <taxon>Polistini</taxon>
        <taxon>Polistes</taxon>
    </lineage>
</organism>
<name>A0ABM1J5Z0_POLDO</name>
<protein>
    <submittedName>
        <fullName evidence="2">Uncharacterized protein LOC107072448</fullName>
    </submittedName>
</protein>
<proteinExistence type="predicted"/>
<keyword evidence="1" id="KW-1185">Reference proteome</keyword>
<evidence type="ECO:0000313" key="2">
    <source>
        <dbReference type="RefSeq" id="XP_015187878.1"/>
    </source>
</evidence>
<evidence type="ECO:0000313" key="1">
    <source>
        <dbReference type="Proteomes" id="UP000694924"/>
    </source>
</evidence>
<dbReference type="RefSeq" id="XP_015187878.1">
    <property type="nucleotide sequence ID" value="XM_015332392.1"/>
</dbReference>
<dbReference type="Proteomes" id="UP000694924">
    <property type="component" value="Unplaced"/>
</dbReference>
<dbReference type="GeneID" id="107072448"/>
<gene>
    <name evidence="2" type="primary">LOC107072448</name>
</gene>
<accession>A0ABM1J5Z0</accession>